<dbReference type="VEuPathDB" id="FungiDB:PYU1_G004943"/>
<dbReference type="Proteomes" id="UP000019132">
    <property type="component" value="Unassembled WGS sequence"/>
</dbReference>
<dbReference type="EnsemblProtists" id="PYU1_T004954">
    <property type="protein sequence ID" value="PYU1_T004954"/>
    <property type="gene ID" value="PYU1_G004943"/>
</dbReference>
<organism evidence="1 2">
    <name type="scientific">Globisporangium ultimum (strain ATCC 200006 / CBS 805.95 / DAOM BR144)</name>
    <name type="common">Pythium ultimum</name>
    <dbReference type="NCBI Taxonomy" id="431595"/>
    <lineage>
        <taxon>Eukaryota</taxon>
        <taxon>Sar</taxon>
        <taxon>Stramenopiles</taxon>
        <taxon>Oomycota</taxon>
        <taxon>Peronosporomycetes</taxon>
        <taxon>Pythiales</taxon>
        <taxon>Pythiaceae</taxon>
        <taxon>Globisporangium</taxon>
    </lineage>
</organism>
<evidence type="ECO:0000313" key="1">
    <source>
        <dbReference type="EnsemblProtists" id="PYU1_T004954"/>
    </source>
</evidence>
<reference evidence="1" key="3">
    <citation type="submission" date="2015-02" db="UniProtKB">
        <authorList>
            <consortium name="EnsemblProtists"/>
        </authorList>
    </citation>
    <scope>IDENTIFICATION</scope>
    <source>
        <strain evidence="1">DAOM BR144</strain>
    </source>
</reference>
<proteinExistence type="predicted"/>
<reference evidence="2" key="2">
    <citation type="submission" date="2010-04" db="EMBL/GenBank/DDBJ databases">
        <authorList>
            <person name="Buell R."/>
            <person name="Hamilton J."/>
            <person name="Hostetler J."/>
        </authorList>
    </citation>
    <scope>NUCLEOTIDE SEQUENCE [LARGE SCALE GENOMIC DNA]</scope>
    <source>
        <strain evidence="2">DAOM:BR144</strain>
    </source>
</reference>
<dbReference type="InParanoid" id="K3WJ12"/>
<sequence length="230" mass="25485">MPLPSSVDIEKILKMHEQNLSWSEITAAINEARPYQLTHAGYPVIIGTGDEFTKVGIAKLLRSFASDTSNPVLAELFESESVGQLTKLRHGNLKLMVTSSEAQAKLRNQVLTILGKEFRVLDRNVLEGHFFIDVPSDFAFDGLLLALGKIGAPVSYSSFREVARGSFTTGAFRVYFATKKYCESLIVNGAPCDQLMFDNRLHLARVKDLPPSAVSIPFEKRSNHLLDLSQ</sequence>
<dbReference type="eggNOG" id="ENOG502T1NA">
    <property type="taxonomic scope" value="Eukaryota"/>
</dbReference>
<reference evidence="2" key="1">
    <citation type="journal article" date="2010" name="Genome Biol.">
        <title>Genome sequence of the necrotrophic plant pathogen Pythium ultimum reveals original pathogenicity mechanisms and effector repertoire.</title>
        <authorList>
            <person name="Levesque C.A."/>
            <person name="Brouwer H."/>
            <person name="Cano L."/>
            <person name="Hamilton J.P."/>
            <person name="Holt C."/>
            <person name="Huitema E."/>
            <person name="Raffaele S."/>
            <person name="Robideau G.P."/>
            <person name="Thines M."/>
            <person name="Win J."/>
            <person name="Zerillo M.M."/>
            <person name="Beakes G.W."/>
            <person name="Boore J.L."/>
            <person name="Busam D."/>
            <person name="Dumas B."/>
            <person name="Ferriera S."/>
            <person name="Fuerstenberg S.I."/>
            <person name="Gachon C.M."/>
            <person name="Gaulin E."/>
            <person name="Govers F."/>
            <person name="Grenville-Briggs L."/>
            <person name="Horner N."/>
            <person name="Hostetler J."/>
            <person name="Jiang R.H."/>
            <person name="Johnson J."/>
            <person name="Krajaejun T."/>
            <person name="Lin H."/>
            <person name="Meijer H.J."/>
            <person name="Moore B."/>
            <person name="Morris P."/>
            <person name="Phuntmart V."/>
            <person name="Puiu D."/>
            <person name="Shetty J."/>
            <person name="Stajich J.E."/>
            <person name="Tripathy S."/>
            <person name="Wawra S."/>
            <person name="van West P."/>
            <person name="Whitty B.R."/>
            <person name="Coutinho P.M."/>
            <person name="Henrissat B."/>
            <person name="Martin F."/>
            <person name="Thomas P.D."/>
            <person name="Tyler B.M."/>
            <person name="De Vries R.P."/>
            <person name="Kamoun S."/>
            <person name="Yandell M."/>
            <person name="Tisserat N."/>
            <person name="Buell C.R."/>
        </authorList>
    </citation>
    <scope>NUCLEOTIDE SEQUENCE</scope>
    <source>
        <strain evidence="2">DAOM:BR144</strain>
    </source>
</reference>
<dbReference type="STRING" id="431595.K3WJ12"/>
<keyword evidence="2" id="KW-1185">Reference proteome</keyword>
<name>K3WJ12_GLOUD</name>
<dbReference type="EMBL" id="GL376564">
    <property type="status" value="NOT_ANNOTATED_CDS"/>
    <property type="molecule type" value="Genomic_DNA"/>
</dbReference>
<dbReference type="AlphaFoldDB" id="K3WJ12"/>
<dbReference type="HOGENOM" id="CLU_1206890_0_0_1"/>
<protein>
    <submittedName>
        <fullName evidence="1">Uncharacterized protein</fullName>
    </submittedName>
</protein>
<accession>K3WJ12</accession>
<dbReference type="OMA" id="INEARPY"/>
<evidence type="ECO:0000313" key="2">
    <source>
        <dbReference type="Proteomes" id="UP000019132"/>
    </source>
</evidence>